<keyword evidence="2" id="KW-1185">Reference proteome</keyword>
<sequence length="30" mass="3549">MQRVDKLNKLRHSGDYVSGADEALWWALCW</sequence>
<dbReference type="EMBL" id="PDJK01000002">
    <property type="protein sequence ID" value="PFG49677.1"/>
    <property type="molecule type" value="Genomic_DNA"/>
</dbReference>
<protein>
    <submittedName>
        <fullName evidence="1">Uncharacterized protein</fullName>
    </submittedName>
</protein>
<dbReference type="AlphaFoldDB" id="A0A2A9FDZ9"/>
<gene>
    <name evidence="1" type="ORF">ATK36_4849</name>
</gene>
<dbReference type="Proteomes" id="UP000243542">
    <property type="component" value="Unassembled WGS sequence"/>
</dbReference>
<proteinExistence type="predicted"/>
<name>A0A2A9FDZ9_9PSEU</name>
<organism evidence="1 2">
    <name type="scientific">Amycolatopsis sulphurea</name>
    <dbReference type="NCBI Taxonomy" id="76022"/>
    <lineage>
        <taxon>Bacteria</taxon>
        <taxon>Bacillati</taxon>
        <taxon>Actinomycetota</taxon>
        <taxon>Actinomycetes</taxon>
        <taxon>Pseudonocardiales</taxon>
        <taxon>Pseudonocardiaceae</taxon>
        <taxon>Amycolatopsis</taxon>
    </lineage>
</organism>
<evidence type="ECO:0000313" key="1">
    <source>
        <dbReference type="EMBL" id="PFG49677.1"/>
    </source>
</evidence>
<comment type="caution">
    <text evidence="1">The sequence shown here is derived from an EMBL/GenBank/DDBJ whole genome shotgun (WGS) entry which is preliminary data.</text>
</comment>
<reference evidence="1 2" key="1">
    <citation type="submission" date="2017-10" db="EMBL/GenBank/DDBJ databases">
        <title>Sequencing the genomes of 1000 actinobacteria strains.</title>
        <authorList>
            <person name="Klenk H.-P."/>
        </authorList>
    </citation>
    <scope>NUCLEOTIDE SEQUENCE [LARGE SCALE GENOMIC DNA]</scope>
    <source>
        <strain evidence="1 2">DSM 46092</strain>
    </source>
</reference>
<evidence type="ECO:0000313" key="2">
    <source>
        <dbReference type="Proteomes" id="UP000243542"/>
    </source>
</evidence>
<accession>A0A2A9FDZ9</accession>